<dbReference type="OrthoDB" id="9766361at2"/>
<comment type="similarity">
    <text evidence="1">Belongs to the peptidase S1C family.</text>
</comment>
<dbReference type="RefSeq" id="WP_111373782.1">
    <property type="nucleotide sequence ID" value="NZ_CP029480.1"/>
</dbReference>
<dbReference type="Gene3D" id="2.40.10.10">
    <property type="entry name" value="Trypsin-like serine proteases"/>
    <property type="match status" value="2"/>
</dbReference>
<sequence length="506" mass="57010">MKSTYLIFLSIVMSWNIGFGQSNPKSLDGYKYAYVQKLEYKNGRTDIYGLSYSTERFLKNSGFYILGNNNNSWPKEAQLNPCLILNVLVNNSDGSKVFMEIRNCKGDLVYTDKSTAANWVNDFQDNYNRSLKNIFKGFGNYQLSYNASKTPKIEYPEVEKLEETEESLKTYYTTNTIDEIEGIYKSYQSDQFGYYMIGIKKYKNEYKAIIIESDFKHWKPGDVKAVFEPSSMKGFYSTTWFMGNKTPFETFALMENPALLSVEFKDAQTGDKRTDKFIKMYPSADVSSATTIDGIKATGSGFVISTDGVIATNAHVIENADRIEIHLNTEFGTKTYTASILLKDESNDVALLKIDDDEFKGFNSLPYSILQTTDIGEDVFTIGYPLNSLMGDNYKVTDGIVSSNSGLKDDVRFIQITTPIQPGNSGGPLFNKDGNIVGLTTSKLNERAVGTSVENVNYAIKATYLINIYNMLPQKEELSANTSLSDKDLKDQVKVLKNYVCLIKIY</sequence>
<dbReference type="SUPFAM" id="SSF50494">
    <property type="entry name" value="Trypsin-like serine proteases"/>
    <property type="match status" value="1"/>
</dbReference>
<evidence type="ECO:0000313" key="5">
    <source>
        <dbReference type="Proteomes" id="UP000249873"/>
    </source>
</evidence>
<keyword evidence="3" id="KW-0378">Hydrolase</keyword>
<dbReference type="InterPro" id="IPR051201">
    <property type="entry name" value="Chloro_Bact_Ser_Proteases"/>
</dbReference>
<reference evidence="4 5" key="1">
    <citation type="submission" date="2018-05" db="EMBL/GenBank/DDBJ databases">
        <title>Complete genome sequence of Arcticibacterium luteifluviistationis SM1504T, a cytophagaceae bacterium isolated from Arctic surface seawater.</title>
        <authorList>
            <person name="Li Y."/>
            <person name="Qin Q.-L."/>
        </authorList>
    </citation>
    <scope>NUCLEOTIDE SEQUENCE [LARGE SCALE GENOMIC DNA]</scope>
    <source>
        <strain evidence="4 5">SM1504</strain>
    </source>
</reference>
<dbReference type="InterPro" id="IPR001940">
    <property type="entry name" value="Peptidase_S1C"/>
</dbReference>
<dbReference type="PANTHER" id="PTHR43343">
    <property type="entry name" value="PEPTIDASE S12"/>
    <property type="match status" value="1"/>
</dbReference>
<organism evidence="4 5">
    <name type="scientific">Arcticibacterium luteifluviistationis</name>
    <dbReference type="NCBI Taxonomy" id="1784714"/>
    <lineage>
        <taxon>Bacteria</taxon>
        <taxon>Pseudomonadati</taxon>
        <taxon>Bacteroidota</taxon>
        <taxon>Cytophagia</taxon>
        <taxon>Cytophagales</taxon>
        <taxon>Leadbetterellaceae</taxon>
        <taxon>Arcticibacterium</taxon>
    </lineage>
</organism>
<dbReference type="InterPro" id="IPR009003">
    <property type="entry name" value="Peptidase_S1_PA"/>
</dbReference>
<dbReference type="PRINTS" id="PR00834">
    <property type="entry name" value="PROTEASES2C"/>
</dbReference>
<proteinExistence type="inferred from homology"/>
<dbReference type="Pfam" id="PF13365">
    <property type="entry name" value="Trypsin_2"/>
    <property type="match status" value="1"/>
</dbReference>
<dbReference type="KEGG" id="als:DJ013_20445"/>
<dbReference type="EMBL" id="CP029480">
    <property type="protein sequence ID" value="AWW00416.1"/>
    <property type="molecule type" value="Genomic_DNA"/>
</dbReference>
<evidence type="ECO:0000313" key="4">
    <source>
        <dbReference type="EMBL" id="AWW00416.1"/>
    </source>
</evidence>
<dbReference type="PANTHER" id="PTHR43343:SF3">
    <property type="entry name" value="PROTEASE DO-LIKE 8, CHLOROPLASTIC"/>
    <property type="match status" value="1"/>
</dbReference>
<dbReference type="Proteomes" id="UP000249873">
    <property type="component" value="Chromosome"/>
</dbReference>
<evidence type="ECO:0008006" key="6">
    <source>
        <dbReference type="Google" id="ProtNLM"/>
    </source>
</evidence>
<evidence type="ECO:0000256" key="1">
    <source>
        <dbReference type="ARBA" id="ARBA00010541"/>
    </source>
</evidence>
<protein>
    <recommendedName>
        <fullName evidence="6">Serine protease</fullName>
    </recommendedName>
</protein>
<name>A0A2Z4GHA2_9BACT</name>
<dbReference type="GO" id="GO:0006508">
    <property type="term" value="P:proteolysis"/>
    <property type="evidence" value="ECO:0007669"/>
    <property type="project" value="UniProtKB-KW"/>
</dbReference>
<keyword evidence="2" id="KW-0645">Protease</keyword>
<evidence type="ECO:0000256" key="3">
    <source>
        <dbReference type="ARBA" id="ARBA00022801"/>
    </source>
</evidence>
<dbReference type="GO" id="GO:0004252">
    <property type="term" value="F:serine-type endopeptidase activity"/>
    <property type="evidence" value="ECO:0007669"/>
    <property type="project" value="InterPro"/>
</dbReference>
<keyword evidence="5" id="KW-1185">Reference proteome</keyword>
<dbReference type="InterPro" id="IPR043504">
    <property type="entry name" value="Peptidase_S1_PA_chymotrypsin"/>
</dbReference>
<accession>A0A2Z4GHA2</accession>
<evidence type="ECO:0000256" key="2">
    <source>
        <dbReference type="ARBA" id="ARBA00022670"/>
    </source>
</evidence>
<gene>
    <name evidence="4" type="ORF">DJ013_20445</name>
</gene>
<dbReference type="AlphaFoldDB" id="A0A2Z4GHA2"/>